<evidence type="ECO:0000259" key="2">
    <source>
        <dbReference type="Pfam" id="PF05532"/>
    </source>
</evidence>
<dbReference type="InterPro" id="IPR036629">
    <property type="entry name" value="YjbJ_sf"/>
</dbReference>
<dbReference type="RefSeq" id="WP_160633041.1">
    <property type="nucleotide sequence ID" value="NZ_WWNE01000006.1"/>
</dbReference>
<dbReference type="PANTHER" id="PTHR34977:SF1">
    <property type="entry name" value="UPF0337 PROTEIN YJBJ"/>
    <property type="match status" value="1"/>
</dbReference>
<dbReference type="Pfam" id="PF05532">
    <property type="entry name" value="CsbD"/>
    <property type="match status" value="1"/>
</dbReference>
<comment type="caution">
    <text evidence="3">The sequence shown here is derived from an EMBL/GenBank/DDBJ whole genome shotgun (WGS) entry which is preliminary data.</text>
</comment>
<dbReference type="PANTHER" id="PTHR34977">
    <property type="entry name" value="UPF0337 PROTEIN YJBJ"/>
    <property type="match status" value="1"/>
</dbReference>
<comment type="similarity">
    <text evidence="1">Belongs to the UPF0337 (CsbD) family.</text>
</comment>
<dbReference type="AlphaFoldDB" id="A0A6N9NLU6"/>
<proteinExistence type="inferred from homology"/>
<reference evidence="3 4" key="1">
    <citation type="submission" date="2019-12" db="EMBL/GenBank/DDBJ databases">
        <authorList>
            <person name="Zhao J."/>
        </authorList>
    </citation>
    <scope>NUCLEOTIDE SEQUENCE [LARGE SCALE GENOMIC DNA]</scope>
    <source>
        <strain evidence="3 4">S-15</strain>
    </source>
</reference>
<feature type="domain" description="CsbD-like" evidence="2">
    <location>
        <begin position="6"/>
        <end position="57"/>
    </location>
</feature>
<dbReference type="InterPro" id="IPR050423">
    <property type="entry name" value="UPF0337_stress_rsp"/>
</dbReference>
<dbReference type="Gene3D" id="1.10.1470.10">
    <property type="entry name" value="YjbJ"/>
    <property type="match status" value="1"/>
</dbReference>
<dbReference type="Proteomes" id="UP000470771">
    <property type="component" value="Unassembled WGS sequence"/>
</dbReference>
<sequence length="63" mass="7296">MSATSDKLKGNWNQFKGKLKQEYADLTDDDLQYEEGQEDELIGRIQEKTGKAKEEIKSFIDKL</sequence>
<protein>
    <submittedName>
        <fullName evidence="3">CsbD family protein</fullName>
    </submittedName>
</protein>
<dbReference type="EMBL" id="WWNE01000006">
    <property type="protein sequence ID" value="NBG66097.1"/>
    <property type="molecule type" value="Genomic_DNA"/>
</dbReference>
<evidence type="ECO:0000256" key="1">
    <source>
        <dbReference type="ARBA" id="ARBA00009129"/>
    </source>
</evidence>
<dbReference type="InterPro" id="IPR008462">
    <property type="entry name" value="CsbD"/>
</dbReference>
<evidence type="ECO:0000313" key="3">
    <source>
        <dbReference type="EMBL" id="NBG66097.1"/>
    </source>
</evidence>
<organism evidence="3 4">
    <name type="scientific">Acidiluteibacter ferrifornacis</name>
    <dbReference type="NCBI Taxonomy" id="2692424"/>
    <lineage>
        <taxon>Bacteria</taxon>
        <taxon>Pseudomonadati</taxon>
        <taxon>Bacteroidota</taxon>
        <taxon>Flavobacteriia</taxon>
        <taxon>Flavobacteriales</taxon>
        <taxon>Cryomorphaceae</taxon>
        <taxon>Acidiluteibacter</taxon>
    </lineage>
</organism>
<evidence type="ECO:0000313" key="4">
    <source>
        <dbReference type="Proteomes" id="UP000470771"/>
    </source>
</evidence>
<dbReference type="SUPFAM" id="SSF69047">
    <property type="entry name" value="Hypothetical protein YjbJ"/>
    <property type="match status" value="1"/>
</dbReference>
<name>A0A6N9NLU6_9FLAO</name>
<keyword evidence="4" id="KW-1185">Reference proteome</keyword>
<gene>
    <name evidence="3" type="ORF">GQN54_08195</name>
</gene>
<accession>A0A6N9NLU6</accession>